<evidence type="ECO:0000256" key="1">
    <source>
        <dbReference type="SAM" id="MobiDB-lite"/>
    </source>
</evidence>
<feature type="non-terminal residue" evidence="2">
    <location>
        <position position="1"/>
    </location>
</feature>
<proteinExistence type="predicted"/>
<sequence length="145" mass="15418">VAQASFPSPPSSSAGPSSSLSSSCHRSSAHAADDEERNSLTIPGSRRRIDRRPSEDAAAEDDPDAEDDCAAEDDPIAMEDDCHTAIVFGAASAGVGRLPCRAMYPSLSSATQPKTNYVGQRFSTRMALHPRSFLRTPKLVHGIFS</sequence>
<feature type="compositionally biased region" description="Low complexity" evidence="1">
    <location>
        <begin position="1"/>
        <end position="30"/>
    </location>
</feature>
<dbReference type="Proteomes" id="UP000266841">
    <property type="component" value="Unassembled WGS sequence"/>
</dbReference>
<evidence type="ECO:0000313" key="2">
    <source>
        <dbReference type="EMBL" id="EJK50658.1"/>
    </source>
</evidence>
<name>K0RAH9_THAOC</name>
<gene>
    <name evidence="2" type="ORF">THAOC_30303</name>
</gene>
<accession>K0RAH9</accession>
<organism evidence="2 3">
    <name type="scientific">Thalassiosira oceanica</name>
    <name type="common">Marine diatom</name>
    <dbReference type="NCBI Taxonomy" id="159749"/>
    <lineage>
        <taxon>Eukaryota</taxon>
        <taxon>Sar</taxon>
        <taxon>Stramenopiles</taxon>
        <taxon>Ochrophyta</taxon>
        <taxon>Bacillariophyta</taxon>
        <taxon>Coscinodiscophyceae</taxon>
        <taxon>Thalassiosirophycidae</taxon>
        <taxon>Thalassiosirales</taxon>
        <taxon>Thalassiosiraceae</taxon>
        <taxon>Thalassiosira</taxon>
    </lineage>
</organism>
<keyword evidence="3" id="KW-1185">Reference proteome</keyword>
<comment type="caution">
    <text evidence="2">The sequence shown here is derived from an EMBL/GenBank/DDBJ whole genome shotgun (WGS) entry which is preliminary data.</text>
</comment>
<feature type="region of interest" description="Disordered" evidence="1">
    <location>
        <begin position="1"/>
        <end position="72"/>
    </location>
</feature>
<dbReference type="EMBL" id="AGNL01043230">
    <property type="protein sequence ID" value="EJK50658.1"/>
    <property type="molecule type" value="Genomic_DNA"/>
</dbReference>
<reference evidence="2 3" key="1">
    <citation type="journal article" date="2012" name="Genome Biol.">
        <title>Genome and low-iron response of an oceanic diatom adapted to chronic iron limitation.</title>
        <authorList>
            <person name="Lommer M."/>
            <person name="Specht M."/>
            <person name="Roy A.S."/>
            <person name="Kraemer L."/>
            <person name="Andreson R."/>
            <person name="Gutowska M.A."/>
            <person name="Wolf J."/>
            <person name="Bergner S.V."/>
            <person name="Schilhabel M.B."/>
            <person name="Klostermeier U.C."/>
            <person name="Beiko R.G."/>
            <person name="Rosenstiel P."/>
            <person name="Hippler M."/>
            <person name="Laroche J."/>
        </authorList>
    </citation>
    <scope>NUCLEOTIDE SEQUENCE [LARGE SCALE GENOMIC DNA]</scope>
    <source>
        <strain evidence="2 3">CCMP1005</strain>
    </source>
</reference>
<evidence type="ECO:0000313" key="3">
    <source>
        <dbReference type="Proteomes" id="UP000266841"/>
    </source>
</evidence>
<protein>
    <submittedName>
        <fullName evidence="2">Uncharacterized protein</fullName>
    </submittedName>
</protein>
<feature type="compositionally biased region" description="Acidic residues" evidence="1">
    <location>
        <begin position="57"/>
        <end position="72"/>
    </location>
</feature>
<dbReference type="AlphaFoldDB" id="K0RAH9"/>